<dbReference type="SMART" id="SM01120">
    <property type="entry name" value="Dak2"/>
    <property type="match status" value="1"/>
</dbReference>
<dbReference type="SUPFAM" id="SSF101473">
    <property type="entry name" value="DhaL-like"/>
    <property type="match status" value="1"/>
</dbReference>
<dbReference type="Pfam" id="PF02734">
    <property type="entry name" value="Dak2"/>
    <property type="match status" value="1"/>
</dbReference>
<dbReference type="InterPro" id="IPR036117">
    <property type="entry name" value="DhaL_dom_sf"/>
</dbReference>
<dbReference type="InterPro" id="IPR004007">
    <property type="entry name" value="DhaL_dom"/>
</dbReference>
<dbReference type="InterPro" id="IPR012737">
    <property type="entry name" value="DhaK_L_YcgS"/>
</dbReference>
<evidence type="ECO:0000259" key="3">
    <source>
        <dbReference type="PROSITE" id="PS51480"/>
    </source>
</evidence>
<dbReference type="PANTHER" id="PTHR28629">
    <property type="entry name" value="TRIOKINASE/FMN CYCLASE"/>
    <property type="match status" value="1"/>
</dbReference>
<keyword evidence="1" id="KW-0808">Transferase</keyword>
<dbReference type="PROSITE" id="PS51480">
    <property type="entry name" value="DHAL"/>
    <property type="match status" value="1"/>
</dbReference>
<evidence type="ECO:0000313" key="4">
    <source>
        <dbReference type="EMBL" id="GAA1112686.1"/>
    </source>
</evidence>
<accession>A0ABN1U2H9</accession>
<keyword evidence="2 4" id="KW-0418">Kinase</keyword>
<organism evidence="4 5">
    <name type="scientific">Kitasatospora arboriphila</name>
    <dbReference type="NCBI Taxonomy" id="258052"/>
    <lineage>
        <taxon>Bacteria</taxon>
        <taxon>Bacillati</taxon>
        <taxon>Actinomycetota</taxon>
        <taxon>Actinomycetes</taxon>
        <taxon>Kitasatosporales</taxon>
        <taxon>Streptomycetaceae</taxon>
        <taxon>Kitasatospora</taxon>
    </lineage>
</organism>
<evidence type="ECO:0000313" key="5">
    <source>
        <dbReference type="Proteomes" id="UP001499987"/>
    </source>
</evidence>
<feature type="domain" description="DhaL" evidence="3">
    <location>
        <begin position="6"/>
        <end position="210"/>
    </location>
</feature>
<dbReference type="InterPro" id="IPR050861">
    <property type="entry name" value="Dihydroxyacetone_Kinase"/>
</dbReference>
<dbReference type="EMBL" id="BAAALD010000086">
    <property type="protein sequence ID" value="GAA1112686.1"/>
    <property type="molecule type" value="Genomic_DNA"/>
</dbReference>
<name>A0ABN1U2H9_9ACTN</name>
<dbReference type="RefSeq" id="WP_344627020.1">
    <property type="nucleotide sequence ID" value="NZ_BAAALD010000086.1"/>
</dbReference>
<comment type="caution">
    <text evidence="4">The sequence shown here is derived from an EMBL/GenBank/DDBJ whole genome shotgun (WGS) entry which is preliminary data.</text>
</comment>
<dbReference type="NCBIfam" id="TIGR02365">
    <property type="entry name" value="dha_L_ycgS"/>
    <property type="match status" value="1"/>
</dbReference>
<dbReference type="GO" id="GO:0016301">
    <property type="term" value="F:kinase activity"/>
    <property type="evidence" value="ECO:0007669"/>
    <property type="project" value="UniProtKB-KW"/>
</dbReference>
<protein>
    <submittedName>
        <fullName evidence="4">Dihydroxyacetone kinase subunit DhaL</fullName>
    </submittedName>
</protein>
<dbReference type="Proteomes" id="UP001499987">
    <property type="component" value="Unassembled WGS sequence"/>
</dbReference>
<dbReference type="PANTHER" id="PTHR28629:SF4">
    <property type="entry name" value="TRIOKINASE_FMN CYCLASE"/>
    <property type="match status" value="1"/>
</dbReference>
<sequence>MELDSARTEAWLRAAAAAVTAQEAELTALDTAIGDGDHGSNLRRGFTAVLAGLDAGEGGNTAGTDRSPGSLLAAAGRTLISTVGGASGPLYGSALRAAGRALPGATAGPGELAAALDEALGAVQALGGARPGDKTMVDAWAPAAAAFAETAGQGLAAASGAAAAAAEQGARATVPLVARKGRASYLGPRSAGHLDPGAASTALLFTALAEACREP</sequence>
<reference evidence="4 5" key="1">
    <citation type="journal article" date="2019" name="Int. J. Syst. Evol. Microbiol.">
        <title>The Global Catalogue of Microorganisms (GCM) 10K type strain sequencing project: providing services to taxonomists for standard genome sequencing and annotation.</title>
        <authorList>
            <consortium name="The Broad Institute Genomics Platform"/>
            <consortium name="The Broad Institute Genome Sequencing Center for Infectious Disease"/>
            <person name="Wu L."/>
            <person name="Ma J."/>
        </authorList>
    </citation>
    <scope>NUCLEOTIDE SEQUENCE [LARGE SCALE GENOMIC DNA]</scope>
    <source>
        <strain evidence="4 5">JCM 13002</strain>
    </source>
</reference>
<keyword evidence="5" id="KW-1185">Reference proteome</keyword>
<gene>
    <name evidence="4" type="primary">dhaL</name>
    <name evidence="4" type="ORF">GCM10009663_62070</name>
</gene>
<dbReference type="Gene3D" id="1.25.40.340">
    <property type="match status" value="1"/>
</dbReference>
<evidence type="ECO:0000256" key="1">
    <source>
        <dbReference type="ARBA" id="ARBA00022679"/>
    </source>
</evidence>
<proteinExistence type="predicted"/>
<evidence type="ECO:0000256" key="2">
    <source>
        <dbReference type="ARBA" id="ARBA00022777"/>
    </source>
</evidence>